<keyword evidence="3" id="KW-1185">Reference proteome</keyword>
<dbReference type="EMBL" id="SRLO01000291">
    <property type="protein sequence ID" value="TNN62558.1"/>
    <property type="molecule type" value="Genomic_DNA"/>
</dbReference>
<dbReference type="AlphaFoldDB" id="A0A4Z2H9K4"/>
<comment type="caution">
    <text evidence="2">The sequence shown here is derived from an EMBL/GenBank/DDBJ whole genome shotgun (WGS) entry which is preliminary data.</text>
</comment>
<name>A0A4Z2H9K4_9TELE</name>
<dbReference type="Proteomes" id="UP000314294">
    <property type="component" value="Unassembled WGS sequence"/>
</dbReference>
<proteinExistence type="predicted"/>
<accession>A0A4Z2H9K4</accession>
<protein>
    <submittedName>
        <fullName evidence="2">Uncharacterized protein</fullName>
    </submittedName>
</protein>
<feature type="region of interest" description="Disordered" evidence="1">
    <location>
        <begin position="103"/>
        <end position="139"/>
    </location>
</feature>
<feature type="region of interest" description="Disordered" evidence="1">
    <location>
        <begin position="35"/>
        <end position="78"/>
    </location>
</feature>
<reference evidence="2 3" key="1">
    <citation type="submission" date="2019-03" db="EMBL/GenBank/DDBJ databases">
        <title>First draft genome of Liparis tanakae, snailfish: a comprehensive survey of snailfish specific genes.</title>
        <authorList>
            <person name="Kim W."/>
            <person name="Song I."/>
            <person name="Jeong J.-H."/>
            <person name="Kim D."/>
            <person name="Kim S."/>
            <person name="Ryu S."/>
            <person name="Song J.Y."/>
            <person name="Lee S.K."/>
        </authorList>
    </citation>
    <scope>NUCLEOTIDE SEQUENCE [LARGE SCALE GENOMIC DNA]</scope>
    <source>
        <tissue evidence="2">Muscle</tissue>
    </source>
</reference>
<organism evidence="2 3">
    <name type="scientific">Liparis tanakae</name>
    <name type="common">Tanaka's snailfish</name>
    <dbReference type="NCBI Taxonomy" id="230148"/>
    <lineage>
        <taxon>Eukaryota</taxon>
        <taxon>Metazoa</taxon>
        <taxon>Chordata</taxon>
        <taxon>Craniata</taxon>
        <taxon>Vertebrata</taxon>
        <taxon>Euteleostomi</taxon>
        <taxon>Actinopterygii</taxon>
        <taxon>Neopterygii</taxon>
        <taxon>Teleostei</taxon>
        <taxon>Neoteleostei</taxon>
        <taxon>Acanthomorphata</taxon>
        <taxon>Eupercaria</taxon>
        <taxon>Perciformes</taxon>
        <taxon>Cottioidei</taxon>
        <taxon>Cottales</taxon>
        <taxon>Liparidae</taxon>
        <taxon>Liparis</taxon>
    </lineage>
</organism>
<evidence type="ECO:0000256" key="1">
    <source>
        <dbReference type="SAM" id="MobiDB-lite"/>
    </source>
</evidence>
<gene>
    <name evidence="2" type="ORF">EYF80_027261</name>
</gene>
<feature type="compositionally biased region" description="Basic and acidic residues" evidence="1">
    <location>
        <begin position="43"/>
        <end position="77"/>
    </location>
</feature>
<sequence length="139" mass="15561">MLWLSSDRLDGGSCSSLLADALTLRKLKNNLQGVRGTQTVGSAREHQEEERADVADTRRRAEADAPTAERGRRDNEAPRMTMWKLKIAATPVEPAAEINHHDTYWAKMRGTGGGAEKQREEEEEDEAERRGGSEQRPTF</sequence>
<evidence type="ECO:0000313" key="2">
    <source>
        <dbReference type="EMBL" id="TNN62558.1"/>
    </source>
</evidence>
<evidence type="ECO:0000313" key="3">
    <source>
        <dbReference type="Proteomes" id="UP000314294"/>
    </source>
</evidence>